<reference evidence="11" key="1">
    <citation type="submission" date="2019-10" db="EMBL/GenBank/DDBJ databases">
        <title>Short sand fly seasons in Tbilisi, Georgia, hinder development of host immunity to saliva of the visceral leishmaniasis vector Phlebotomus kandelakii.</title>
        <authorList>
            <person name="Oliveira F."/>
            <person name="Giorgobiani E."/>
            <person name="Guimaraes-Costa A.B."/>
            <person name="Abdeladhim M."/>
            <person name="Oristian J."/>
            <person name="Tskhvaradze L."/>
            <person name="Tsertsvadze N."/>
            <person name="Zakalashvili M."/>
            <person name="Valenzuela J.G."/>
            <person name="Kamhawi S."/>
        </authorList>
    </citation>
    <scope>NUCLEOTIDE SEQUENCE</scope>
    <source>
        <strain evidence="11">Wild-capture in Tbilisi</strain>
        <tissue evidence="11">Salivary glands</tissue>
    </source>
</reference>
<evidence type="ECO:0000256" key="4">
    <source>
        <dbReference type="ARBA" id="ARBA00022588"/>
    </source>
</evidence>
<dbReference type="GO" id="GO:0045087">
    <property type="term" value="P:innate immune response"/>
    <property type="evidence" value="ECO:0007669"/>
    <property type="project" value="UniProtKB-KW"/>
</dbReference>
<feature type="signal peptide" evidence="9">
    <location>
        <begin position="1"/>
        <end position="19"/>
    </location>
</feature>
<proteinExistence type="predicted"/>
<comment type="subcellular location">
    <subcellularLocation>
        <location evidence="1">Secreted</location>
    </subcellularLocation>
</comment>
<keyword evidence="3" id="KW-0929">Antimicrobial</keyword>
<evidence type="ECO:0000256" key="2">
    <source>
        <dbReference type="ARBA" id="ARBA00022525"/>
    </source>
</evidence>
<keyword evidence="8" id="KW-1015">Disulfide bond</keyword>
<keyword evidence="7" id="KW-0044">Antibiotic</keyword>
<dbReference type="Gene3D" id="3.30.30.10">
    <property type="entry name" value="Knottin, scorpion toxin-like"/>
    <property type="match status" value="1"/>
</dbReference>
<dbReference type="PANTHER" id="PTHR13645:SF0">
    <property type="entry name" value="DEFENSIN"/>
    <property type="match status" value="1"/>
</dbReference>
<evidence type="ECO:0000256" key="3">
    <source>
        <dbReference type="ARBA" id="ARBA00022529"/>
    </source>
</evidence>
<organism evidence="11">
    <name type="scientific">Phlebotomus kandelakii</name>
    <dbReference type="NCBI Taxonomy" id="1109342"/>
    <lineage>
        <taxon>Eukaryota</taxon>
        <taxon>Metazoa</taxon>
        <taxon>Ecdysozoa</taxon>
        <taxon>Arthropoda</taxon>
        <taxon>Hexapoda</taxon>
        <taxon>Insecta</taxon>
        <taxon>Pterygota</taxon>
        <taxon>Neoptera</taxon>
        <taxon>Endopterygota</taxon>
        <taxon>Diptera</taxon>
        <taxon>Nematocera</taxon>
        <taxon>Psychodoidea</taxon>
        <taxon>Psychodidae</taxon>
        <taxon>Phlebotomus</taxon>
        <taxon>Larroussius</taxon>
    </lineage>
</organism>
<evidence type="ECO:0000256" key="1">
    <source>
        <dbReference type="ARBA" id="ARBA00004613"/>
    </source>
</evidence>
<keyword evidence="4" id="KW-0399">Innate immunity</keyword>
<dbReference type="GO" id="GO:0006959">
    <property type="term" value="P:humoral immune response"/>
    <property type="evidence" value="ECO:0007669"/>
    <property type="project" value="TreeGrafter"/>
</dbReference>
<evidence type="ECO:0000313" key="11">
    <source>
        <dbReference type="EMBL" id="NBJ58988.1"/>
    </source>
</evidence>
<dbReference type="SUPFAM" id="SSF57095">
    <property type="entry name" value="Scorpion toxin-like"/>
    <property type="match status" value="1"/>
</dbReference>
<feature type="chain" id="PRO_5025686076" evidence="9">
    <location>
        <begin position="20"/>
        <end position="97"/>
    </location>
</feature>
<keyword evidence="6" id="KW-0211">Defensin</keyword>
<dbReference type="InterPro" id="IPR036574">
    <property type="entry name" value="Scorpion_toxin-like_sf"/>
</dbReference>
<dbReference type="PANTHER" id="PTHR13645">
    <property type="entry name" value="DEFENSIN"/>
    <property type="match status" value="1"/>
</dbReference>
<sequence length="97" mass="10603">MRTLLITFALVAVVGVVSAYPSSFVGDFEDLDDRVPDEVVFQEALFEQPEIHSRQKRATCDLLSAFGIGHAACAAHCIGHGYRGGWCDSRAVCNCRK</sequence>
<evidence type="ECO:0000256" key="7">
    <source>
        <dbReference type="ARBA" id="ARBA00023022"/>
    </source>
</evidence>
<dbReference type="Pfam" id="PF01097">
    <property type="entry name" value="Defensin_2"/>
    <property type="match status" value="1"/>
</dbReference>
<keyword evidence="9" id="KW-0732">Signal</keyword>
<dbReference type="FunFam" id="3.30.30.10:FF:000005">
    <property type="entry name" value="Defensin"/>
    <property type="match status" value="1"/>
</dbReference>
<keyword evidence="2" id="KW-0964">Secreted</keyword>
<evidence type="ECO:0000256" key="9">
    <source>
        <dbReference type="SAM" id="SignalP"/>
    </source>
</evidence>
<feature type="domain" description="Invertebrate defensins family profile" evidence="10">
    <location>
        <begin position="57"/>
        <end position="97"/>
    </location>
</feature>
<keyword evidence="5" id="KW-0391">Immunity</keyword>
<dbReference type="AlphaFoldDB" id="A0A6B2EAI8"/>
<evidence type="ECO:0000259" key="10">
    <source>
        <dbReference type="PROSITE" id="PS51378"/>
    </source>
</evidence>
<dbReference type="CDD" id="cd21806">
    <property type="entry name" value="DEFL_defensin-like"/>
    <property type="match status" value="1"/>
</dbReference>
<dbReference type="GO" id="GO:0050830">
    <property type="term" value="P:defense response to Gram-positive bacterium"/>
    <property type="evidence" value="ECO:0007669"/>
    <property type="project" value="UniProtKB-ARBA"/>
</dbReference>
<dbReference type="PROSITE" id="PS51378">
    <property type="entry name" value="INVERT_DEFENSINS"/>
    <property type="match status" value="1"/>
</dbReference>
<protein>
    <submittedName>
        <fullName evidence="11">Putative defensin</fullName>
    </submittedName>
</protein>
<dbReference type="EMBL" id="GIFK01001285">
    <property type="protein sequence ID" value="NBJ58988.1"/>
    <property type="molecule type" value="Transcribed_RNA"/>
</dbReference>
<evidence type="ECO:0000256" key="6">
    <source>
        <dbReference type="ARBA" id="ARBA00022940"/>
    </source>
</evidence>
<name>A0A6B2EAI8_9DIPT</name>
<evidence type="ECO:0000256" key="8">
    <source>
        <dbReference type="ARBA" id="ARBA00023157"/>
    </source>
</evidence>
<dbReference type="InterPro" id="IPR001542">
    <property type="entry name" value="Defensin_invertebrate/fungal"/>
</dbReference>
<evidence type="ECO:0000256" key="5">
    <source>
        <dbReference type="ARBA" id="ARBA00022859"/>
    </source>
</evidence>
<accession>A0A6B2EAI8</accession>
<dbReference type="GO" id="GO:0005615">
    <property type="term" value="C:extracellular space"/>
    <property type="evidence" value="ECO:0007669"/>
    <property type="project" value="TreeGrafter"/>
</dbReference>